<evidence type="ECO:0000256" key="1">
    <source>
        <dbReference type="ARBA" id="ARBA00004196"/>
    </source>
</evidence>
<accession>B9XEK3</accession>
<proteinExistence type="inferred from homology"/>
<evidence type="ECO:0000313" key="5">
    <source>
        <dbReference type="EMBL" id="EEF61717.1"/>
    </source>
</evidence>
<dbReference type="Pfam" id="PF13407">
    <property type="entry name" value="Peripla_BP_4"/>
    <property type="match status" value="1"/>
</dbReference>
<gene>
    <name evidence="5" type="ORF">Cflav_PD4757</name>
</gene>
<reference evidence="5 6" key="1">
    <citation type="journal article" date="2011" name="J. Bacteriol.">
        <title>Genome sequence of 'Pedosphaera parvula' Ellin514, an aerobic Verrucomicrobial isolate from pasture soil.</title>
        <authorList>
            <person name="Kant R."/>
            <person name="van Passel M.W."/>
            <person name="Sangwan P."/>
            <person name="Palva A."/>
            <person name="Lucas S."/>
            <person name="Copeland A."/>
            <person name="Lapidus A."/>
            <person name="Glavina Del Rio T."/>
            <person name="Dalin E."/>
            <person name="Tice H."/>
            <person name="Bruce D."/>
            <person name="Goodwin L."/>
            <person name="Pitluck S."/>
            <person name="Chertkov O."/>
            <person name="Larimer F.W."/>
            <person name="Land M.L."/>
            <person name="Hauser L."/>
            <person name="Brettin T.S."/>
            <person name="Detter J.C."/>
            <person name="Han S."/>
            <person name="de Vos W.M."/>
            <person name="Janssen P.H."/>
            <person name="Smidt H."/>
        </authorList>
    </citation>
    <scope>NUCLEOTIDE SEQUENCE [LARGE SCALE GENOMIC DNA]</scope>
    <source>
        <strain evidence="5 6">Ellin514</strain>
    </source>
</reference>
<dbReference type="SUPFAM" id="SSF53822">
    <property type="entry name" value="Periplasmic binding protein-like I"/>
    <property type="match status" value="1"/>
</dbReference>
<keyword evidence="6" id="KW-1185">Reference proteome</keyword>
<dbReference type="Gene3D" id="3.40.50.2300">
    <property type="match status" value="2"/>
</dbReference>
<comment type="subcellular location">
    <subcellularLocation>
        <location evidence="1">Cell envelope</location>
    </subcellularLocation>
</comment>
<dbReference type="RefSeq" id="WP_007414251.1">
    <property type="nucleotide sequence ID" value="NZ_ABOX02000008.1"/>
</dbReference>
<dbReference type="InterPro" id="IPR050555">
    <property type="entry name" value="Bact_Solute-Bind_Prot2"/>
</dbReference>
<comment type="similarity">
    <text evidence="2">Belongs to the bacterial solute-binding protein 2 family.</text>
</comment>
<dbReference type="GO" id="GO:0030288">
    <property type="term" value="C:outer membrane-bounded periplasmic space"/>
    <property type="evidence" value="ECO:0007669"/>
    <property type="project" value="TreeGrafter"/>
</dbReference>
<feature type="signal peptide" evidence="3">
    <location>
        <begin position="1"/>
        <end position="20"/>
    </location>
</feature>
<sequence length="318" mass="34517" precursor="true">MISRVATFLATLFFCLTAMAQTQKSYNFGMIGKSQGNAFFEAAHAGANAAARELGAKQGIKIKIDWRTPNEEDAQKQAEFIEQLVLNGVDGIIISCSDANKLTDAINKAVKQGIPVVTFSGDAPASKRFVALGIDDFQCGEQTFEELAKQLDGKGVVAAIDGNPNAANLQKRAAGFRAAAKKHPNIKLLDVFYHKETPQDAVAKIEQVMQANPDVTGWGLLGGWPLFTDNALKWSPGTIKCVSVDALPQELGYVRSGHVQILLSQDVYGFGYKGVEHLANKLTLKKNPANPIDNTPLTAVTKTNVEEFGKNWEKWLPK</sequence>
<comment type="caution">
    <text evidence="5">The sequence shown here is derived from an EMBL/GenBank/DDBJ whole genome shotgun (WGS) entry which is preliminary data.</text>
</comment>
<dbReference type="STRING" id="320771.Cflav_PD4757"/>
<keyword evidence="3" id="KW-0732">Signal</keyword>
<evidence type="ECO:0000313" key="6">
    <source>
        <dbReference type="Proteomes" id="UP000003688"/>
    </source>
</evidence>
<dbReference type="InterPro" id="IPR025997">
    <property type="entry name" value="SBP_2_dom"/>
</dbReference>
<dbReference type="OrthoDB" id="569491at2"/>
<protein>
    <submittedName>
        <fullName evidence="5">Periplasmic binding protein/LacI transcriptional regulator</fullName>
    </submittedName>
</protein>
<dbReference type="PANTHER" id="PTHR30036:SF7">
    <property type="entry name" value="ABC TRANSPORTER PERIPLASMIC-BINDING PROTEIN YPHF"/>
    <property type="match status" value="1"/>
</dbReference>
<dbReference type="Proteomes" id="UP000003688">
    <property type="component" value="Unassembled WGS sequence"/>
</dbReference>
<feature type="domain" description="Periplasmic binding protein" evidence="4">
    <location>
        <begin position="28"/>
        <end position="283"/>
    </location>
</feature>
<dbReference type="InterPro" id="IPR028082">
    <property type="entry name" value="Peripla_BP_I"/>
</dbReference>
<dbReference type="GO" id="GO:0030246">
    <property type="term" value="F:carbohydrate binding"/>
    <property type="evidence" value="ECO:0007669"/>
    <property type="project" value="TreeGrafter"/>
</dbReference>
<name>B9XEK3_PEDPL</name>
<dbReference type="PANTHER" id="PTHR30036">
    <property type="entry name" value="D-XYLOSE-BINDING PERIPLASMIC PROTEIN"/>
    <property type="match status" value="1"/>
</dbReference>
<dbReference type="EMBL" id="ABOX02000008">
    <property type="protein sequence ID" value="EEF61717.1"/>
    <property type="molecule type" value="Genomic_DNA"/>
</dbReference>
<dbReference type="AlphaFoldDB" id="B9XEK3"/>
<evidence type="ECO:0000259" key="4">
    <source>
        <dbReference type="Pfam" id="PF13407"/>
    </source>
</evidence>
<evidence type="ECO:0000256" key="2">
    <source>
        <dbReference type="ARBA" id="ARBA00007639"/>
    </source>
</evidence>
<feature type="chain" id="PRO_5002892958" evidence="3">
    <location>
        <begin position="21"/>
        <end position="318"/>
    </location>
</feature>
<evidence type="ECO:0000256" key="3">
    <source>
        <dbReference type="SAM" id="SignalP"/>
    </source>
</evidence>
<organism evidence="5 6">
    <name type="scientific">Pedosphaera parvula (strain Ellin514)</name>
    <dbReference type="NCBI Taxonomy" id="320771"/>
    <lineage>
        <taxon>Bacteria</taxon>
        <taxon>Pseudomonadati</taxon>
        <taxon>Verrucomicrobiota</taxon>
        <taxon>Pedosphaerae</taxon>
        <taxon>Pedosphaerales</taxon>
        <taxon>Pedosphaeraceae</taxon>
        <taxon>Pedosphaera</taxon>
    </lineage>
</organism>